<dbReference type="STRING" id="1367422.A0A178ZRG3"/>
<evidence type="ECO:0000256" key="1">
    <source>
        <dbReference type="PROSITE-ProRule" id="PRU00023"/>
    </source>
</evidence>
<dbReference type="Pfam" id="PF22893">
    <property type="entry name" value="ULD_2"/>
    <property type="match status" value="1"/>
</dbReference>
<dbReference type="AlphaFoldDB" id="A0A178ZRG3"/>
<dbReference type="PROSITE" id="PS50297">
    <property type="entry name" value="ANK_REP_REGION"/>
    <property type="match status" value="2"/>
</dbReference>
<dbReference type="PANTHER" id="PTHR38886">
    <property type="entry name" value="SESA DOMAIN-CONTAINING PROTEIN"/>
    <property type="match status" value="1"/>
</dbReference>
<sequence>MPAPFGFSVGDFVTVIQLTGKIISALKDVGGSSSEYQHAVIVLESLKRLLEKVTQLIITAENKVQVNALRGLALACEPCLQEFHRKLKSYEASIGPFAPKGRLKGTYHKVKWAFLGSEEFSQFRKFIAMKVLCLSLLLSMHIFESTSKRDAEEQAGRFSLVDEITKIRESMERLELRNQQGVPKLDYQASLQPIQDKVENIAERLESNLPPIIDFLGSFQRETKNALQRIIQTNMQIYALLLASLSSPSTGPSMPSDFIVFEDALGRTISLPYQWFRHWETFEGLLRAKFKGVPGETKVLEGQYHLIETKDPLAGRAVPTPELRRATNRIGTSPNVSNMYYPSRERFQGQTRRLTVLTEDDKVMWSQSTEDLEVFGARPSPKDPEETAAILALLEPADTTTANDDFMTLNSATEAAPRTEKPPTSPKLTIGPVVQKLVAETIQISDDLPSDFQTPLDMWLAQTELVGLDPNVIADTPLSDMTGRDEEASEIEHFKRVHIKQWNKNPDGGNDTGKVAVDPKWSAEIDEAIYHRNISDRFPLLPSWLADRLAKLNVKRAKRLPRAYYAQASSSHDGDGADLDYHLPYFAIDLQHMNCYFCDKALSTTDGFIAHVGQHLERIAFAVLAKPYQKWHFYDDLASEWSSASPVKLSPEIGRLVSNNSVATVKQLLKDGILTKTLCGNSAIWLASQHGHELIVWLLIQYGFDVNERDQFYGGRTALHHAAEAGHAPVVKILWGAYPKRGCLDDLHSAWIAAAEKGHSECLRVLKAIFEEVYSGNRSTPVFHPSYVAQWVCDGVEAAIDKGMQKSFEEVTAYHWSPPTFTDEIRSKAASRTIYWVWLSLRNSSLSHLILSSPWLERDWLPTHLSFPDGLTDEFVKETSNPVLKILNLSADKYQGTRDSTESDVDHLQILLKQHPELIQLIYLDLARHGLRKSLLVLLQRDLRPHPRTLSTLVQHHYSDSVEYLLQNFLSHFRETDRVEALDFAVQLNKLRVIEALIKAGALPTSPSAAADRLLSTCIRYKNEVLLEKLLDQPSPPFSAVTIADANRRIKLFRALEVMRNRLLSRIAPTRD</sequence>
<dbReference type="EMBL" id="LVYI01000003">
    <property type="protein sequence ID" value="OAP61585.1"/>
    <property type="molecule type" value="Genomic_DNA"/>
</dbReference>
<protein>
    <recommendedName>
        <fullName evidence="2">C2H2-type domain-containing protein</fullName>
    </recommendedName>
</protein>
<dbReference type="OrthoDB" id="4151638at2759"/>
<feature type="repeat" description="ANK" evidence="1">
    <location>
        <begin position="679"/>
        <end position="711"/>
    </location>
</feature>
<dbReference type="SMART" id="SM00248">
    <property type="entry name" value="ANK"/>
    <property type="match status" value="4"/>
</dbReference>
<dbReference type="Pfam" id="PF12796">
    <property type="entry name" value="Ank_2"/>
    <property type="match status" value="1"/>
</dbReference>
<dbReference type="InterPro" id="IPR054464">
    <property type="entry name" value="ULD_fung"/>
</dbReference>
<evidence type="ECO:0000313" key="3">
    <source>
        <dbReference type="EMBL" id="OAP61585.1"/>
    </source>
</evidence>
<accession>A0A178ZRG3</accession>
<reference evidence="3 4" key="1">
    <citation type="submission" date="2016-04" db="EMBL/GenBank/DDBJ databases">
        <title>Draft genome of Fonsecaea erecta CBS 125763.</title>
        <authorList>
            <person name="Weiss V.A."/>
            <person name="Vicente V.A."/>
            <person name="Raittz R.T."/>
            <person name="Moreno L.F."/>
            <person name="De Souza E.M."/>
            <person name="Pedrosa F.O."/>
            <person name="Steffens M.B."/>
            <person name="Faoro H."/>
            <person name="Tadra-Sfeir M.Z."/>
            <person name="Najafzadeh M.J."/>
            <person name="Felipe M.S."/>
            <person name="Teixeira M."/>
            <person name="Sun J."/>
            <person name="Xi L."/>
            <person name="Gomes R."/>
            <person name="De Azevedo C.M."/>
            <person name="Salgado C.G."/>
            <person name="Da Silva M.B."/>
            <person name="Nascimento M.F."/>
            <person name="Queiroz-Telles F."/>
            <person name="Attili D.S."/>
            <person name="Gorbushina A."/>
        </authorList>
    </citation>
    <scope>NUCLEOTIDE SEQUENCE [LARGE SCALE GENOMIC DNA]</scope>
    <source>
        <strain evidence="3 4">CBS 125763</strain>
    </source>
</reference>
<keyword evidence="1" id="KW-0040">ANK repeat</keyword>
<dbReference type="GeneID" id="30007957"/>
<dbReference type="Gene3D" id="1.25.40.20">
    <property type="entry name" value="Ankyrin repeat-containing domain"/>
    <property type="match status" value="2"/>
</dbReference>
<dbReference type="Proteomes" id="UP000078343">
    <property type="component" value="Unassembled WGS sequence"/>
</dbReference>
<dbReference type="PROSITE" id="PS50088">
    <property type="entry name" value="ANK_REPEAT"/>
    <property type="match status" value="2"/>
</dbReference>
<dbReference type="PANTHER" id="PTHR38886:SF1">
    <property type="entry name" value="NACHT-NTPASE AND P-LOOP NTPASES N-TERMINAL DOMAIN-CONTAINING PROTEIN"/>
    <property type="match status" value="1"/>
</dbReference>
<organism evidence="3 4">
    <name type="scientific">Fonsecaea erecta</name>
    <dbReference type="NCBI Taxonomy" id="1367422"/>
    <lineage>
        <taxon>Eukaryota</taxon>
        <taxon>Fungi</taxon>
        <taxon>Dikarya</taxon>
        <taxon>Ascomycota</taxon>
        <taxon>Pezizomycotina</taxon>
        <taxon>Eurotiomycetes</taxon>
        <taxon>Chaetothyriomycetidae</taxon>
        <taxon>Chaetothyriales</taxon>
        <taxon>Herpotrichiellaceae</taxon>
        <taxon>Fonsecaea</taxon>
    </lineage>
</organism>
<dbReference type="PROSITE" id="PS00028">
    <property type="entry name" value="ZINC_FINGER_C2H2_1"/>
    <property type="match status" value="1"/>
</dbReference>
<dbReference type="SUPFAM" id="SSF48403">
    <property type="entry name" value="Ankyrin repeat"/>
    <property type="match status" value="1"/>
</dbReference>
<dbReference type="InterPro" id="IPR013087">
    <property type="entry name" value="Znf_C2H2_type"/>
</dbReference>
<name>A0A178ZRG3_9EURO</name>
<feature type="repeat" description="ANK" evidence="1">
    <location>
        <begin position="714"/>
        <end position="734"/>
    </location>
</feature>
<comment type="caution">
    <text evidence="3">The sequence shown here is derived from an EMBL/GenBank/DDBJ whole genome shotgun (WGS) entry which is preliminary data.</text>
</comment>
<feature type="domain" description="C2H2-type" evidence="2">
    <location>
        <begin position="595"/>
        <end position="615"/>
    </location>
</feature>
<gene>
    <name evidence="3" type="ORF">AYL99_03788</name>
</gene>
<dbReference type="InterPro" id="IPR002110">
    <property type="entry name" value="Ankyrin_rpt"/>
</dbReference>
<proteinExistence type="predicted"/>
<evidence type="ECO:0000259" key="2">
    <source>
        <dbReference type="PROSITE" id="PS00028"/>
    </source>
</evidence>
<dbReference type="RefSeq" id="XP_018694952.1">
    <property type="nucleotide sequence ID" value="XM_018835302.1"/>
</dbReference>
<keyword evidence="4" id="KW-1185">Reference proteome</keyword>
<evidence type="ECO:0000313" key="4">
    <source>
        <dbReference type="Proteomes" id="UP000078343"/>
    </source>
</evidence>
<dbReference type="InterPro" id="IPR036770">
    <property type="entry name" value="Ankyrin_rpt-contain_sf"/>
</dbReference>